<dbReference type="InterPro" id="IPR039353">
    <property type="entry name" value="TF_Adf1"/>
</dbReference>
<dbReference type="AlphaFoldDB" id="A0A6I9VJD2"/>
<proteinExistence type="predicted"/>
<dbReference type="Pfam" id="PF10545">
    <property type="entry name" value="MADF_DNA_bdg"/>
    <property type="match status" value="1"/>
</dbReference>
<dbReference type="InParanoid" id="A0A6I9VJD2"/>
<accession>A0A6I9VJD2</accession>
<dbReference type="Proteomes" id="UP001652620">
    <property type="component" value="Chromosome 4"/>
</dbReference>
<dbReference type="PROSITE" id="PS51029">
    <property type="entry name" value="MADF"/>
    <property type="match status" value="1"/>
</dbReference>
<keyword evidence="3" id="KW-1185">Reference proteome</keyword>
<gene>
    <name evidence="4" type="primary">LOC105233426</name>
</gene>
<dbReference type="PANTHER" id="PTHR12243">
    <property type="entry name" value="MADF DOMAIN TRANSCRIPTION FACTOR"/>
    <property type="match status" value="1"/>
</dbReference>
<feature type="domain" description="MADF" evidence="2">
    <location>
        <begin position="5"/>
        <end position="94"/>
    </location>
</feature>
<organism evidence="3 4">
    <name type="scientific">Bactrocera dorsalis</name>
    <name type="common">Oriental fruit fly</name>
    <name type="synonym">Dacus dorsalis</name>
    <dbReference type="NCBI Taxonomy" id="27457"/>
    <lineage>
        <taxon>Eukaryota</taxon>
        <taxon>Metazoa</taxon>
        <taxon>Ecdysozoa</taxon>
        <taxon>Arthropoda</taxon>
        <taxon>Hexapoda</taxon>
        <taxon>Insecta</taxon>
        <taxon>Pterygota</taxon>
        <taxon>Neoptera</taxon>
        <taxon>Endopterygota</taxon>
        <taxon>Diptera</taxon>
        <taxon>Brachycera</taxon>
        <taxon>Muscomorpha</taxon>
        <taxon>Tephritoidea</taxon>
        <taxon>Tephritidae</taxon>
        <taxon>Bactrocera</taxon>
        <taxon>Bactrocera</taxon>
    </lineage>
</organism>
<sequence>MDDIKLIECVRNSPCLYDKSHADFKNQEKKRRSWKEVADNLEVDESVVMKRWGNLRERFSKEIRISQNASGSGAFVGRQWALFESLQILRSHIIPRPMRQSAPILKRSDENYDFINISSESQDLSPSPPISPGQLISSDQSTIILSDQTTAIPSDQSIPSNQPSANPSSISRPRKRRGRQLDEVDTAILGTVKTFQEVCERRARREEFNVEISGFGRMICSSISKMKKSRQALVMRQCTDIVMQAQIDEEEESFVYLN</sequence>
<dbReference type="PANTHER" id="PTHR12243:SF67">
    <property type="entry name" value="COREPRESSOR OF PANGOLIN, ISOFORM A-RELATED"/>
    <property type="match status" value="1"/>
</dbReference>
<evidence type="ECO:0000259" key="2">
    <source>
        <dbReference type="PROSITE" id="PS51029"/>
    </source>
</evidence>
<dbReference type="RefSeq" id="XP_011213819.4">
    <property type="nucleotide sequence ID" value="XM_011215517.4"/>
</dbReference>
<dbReference type="KEGG" id="bdr:105233426"/>
<evidence type="ECO:0000256" key="1">
    <source>
        <dbReference type="SAM" id="MobiDB-lite"/>
    </source>
</evidence>
<name>A0A6I9VJD2_BACDO</name>
<dbReference type="InterPro" id="IPR006578">
    <property type="entry name" value="MADF-dom"/>
</dbReference>
<evidence type="ECO:0000313" key="4">
    <source>
        <dbReference type="RefSeq" id="XP_011213819.4"/>
    </source>
</evidence>
<dbReference type="OrthoDB" id="5984255at2759"/>
<feature type="region of interest" description="Disordered" evidence="1">
    <location>
        <begin position="151"/>
        <end position="179"/>
    </location>
</feature>
<dbReference type="GeneID" id="105233426"/>
<feature type="compositionally biased region" description="Polar residues" evidence="1">
    <location>
        <begin position="151"/>
        <end position="171"/>
    </location>
</feature>
<dbReference type="SMART" id="SM00595">
    <property type="entry name" value="MADF"/>
    <property type="match status" value="1"/>
</dbReference>
<reference evidence="4" key="1">
    <citation type="submission" date="2025-08" db="UniProtKB">
        <authorList>
            <consortium name="RefSeq"/>
        </authorList>
    </citation>
    <scope>IDENTIFICATION</scope>
    <source>
        <tissue evidence="4">Adult</tissue>
    </source>
</reference>
<evidence type="ECO:0000313" key="3">
    <source>
        <dbReference type="Proteomes" id="UP001652620"/>
    </source>
</evidence>
<protein>
    <submittedName>
        <fullName evidence="4">Transcription factor Adf-1</fullName>
    </submittedName>
</protein>